<dbReference type="OrthoDB" id="10585465at2759"/>
<gene>
    <name evidence="1" type="ORF">GSOID_T00010254001</name>
</gene>
<dbReference type="AlphaFoldDB" id="E4XFD4"/>
<protein>
    <submittedName>
        <fullName evidence="1">Uncharacterized protein</fullName>
    </submittedName>
</protein>
<keyword evidence="2" id="KW-1185">Reference proteome</keyword>
<proteinExistence type="predicted"/>
<evidence type="ECO:0000313" key="1">
    <source>
        <dbReference type="EMBL" id="CBY24394.1"/>
    </source>
</evidence>
<reference evidence="1" key="1">
    <citation type="journal article" date="2010" name="Science">
        <title>Plasticity of animal genome architecture unmasked by rapid evolution of a pelagic tunicate.</title>
        <authorList>
            <person name="Denoeud F."/>
            <person name="Henriet S."/>
            <person name="Mungpakdee S."/>
            <person name="Aury J.M."/>
            <person name="Da Silva C."/>
            <person name="Brinkmann H."/>
            <person name="Mikhaleva J."/>
            <person name="Olsen L.C."/>
            <person name="Jubin C."/>
            <person name="Canestro C."/>
            <person name="Bouquet J.M."/>
            <person name="Danks G."/>
            <person name="Poulain J."/>
            <person name="Campsteijn C."/>
            <person name="Adamski M."/>
            <person name="Cross I."/>
            <person name="Yadetie F."/>
            <person name="Muffato M."/>
            <person name="Louis A."/>
            <person name="Butcher S."/>
            <person name="Tsagkogeorga G."/>
            <person name="Konrad A."/>
            <person name="Singh S."/>
            <person name="Jensen M.F."/>
            <person name="Cong E.H."/>
            <person name="Eikeseth-Otteraa H."/>
            <person name="Noel B."/>
            <person name="Anthouard V."/>
            <person name="Porcel B.M."/>
            <person name="Kachouri-Lafond R."/>
            <person name="Nishino A."/>
            <person name="Ugolini M."/>
            <person name="Chourrout P."/>
            <person name="Nishida H."/>
            <person name="Aasland R."/>
            <person name="Huzurbazar S."/>
            <person name="Westhof E."/>
            <person name="Delsuc F."/>
            <person name="Lehrach H."/>
            <person name="Reinhardt R."/>
            <person name="Weissenbach J."/>
            <person name="Roy S.W."/>
            <person name="Artiguenave F."/>
            <person name="Postlethwait J.H."/>
            <person name="Manak J.R."/>
            <person name="Thompson E.M."/>
            <person name="Jaillon O."/>
            <person name="Du Pasquier L."/>
            <person name="Boudinot P."/>
            <person name="Liberles D.A."/>
            <person name="Volff J.N."/>
            <person name="Philippe H."/>
            <person name="Lenhard B."/>
            <person name="Roest Crollius H."/>
            <person name="Wincker P."/>
            <person name="Chourrout D."/>
        </authorList>
    </citation>
    <scope>NUCLEOTIDE SEQUENCE [LARGE SCALE GENOMIC DNA]</scope>
</reference>
<organism evidence="1">
    <name type="scientific">Oikopleura dioica</name>
    <name type="common">Tunicate</name>
    <dbReference type="NCBI Taxonomy" id="34765"/>
    <lineage>
        <taxon>Eukaryota</taxon>
        <taxon>Metazoa</taxon>
        <taxon>Chordata</taxon>
        <taxon>Tunicata</taxon>
        <taxon>Appendicularia</taxon>
        <taxon>Copelata</taxon>
        <taxon>Oikopleuridae</taxon>
        <taxon>Oikopleura</taxon>
    </lineage>
</organism>
<dbReference type="EMBL" id="FN653045">
    <property type="protein sequence ID" value="CBY24394.1"/>
    <property type="molecule type" value="Genomic_DNA"/>
</dbReference>
<evidence type="ECO:0000313" key="2">
    <source>
        <dbReference type="Proteomes" id="UP000001307"/>
    </source>
</evidence>
<dbReference type="InParanoid" id="E4XFD4"/>
<accession>E4XFD4</accession>
<name>E4XFD4_OIKDI</name>
<sequence length="605" mass="67663">MDVAVPLISDAIEEDSDIDVGKLVDELVSDPLLQEVFLSDVEFDINEFSDQWILPAVEWVQETLDEFGDDFGQLQNVSVSDNAGKLALFAIESLANILEKFEDNTALDGVARTPLKFISQFDSILSVWGLFTSLESLDDLKQDEFITLAIAVVDFGASFLIDENIEDFVQYEVVPFLRKLQDQATEFDVKSIFEASADLLLNNNMANLIGLNLNLKKFKSTVTDAIFNVYDDMTELAAVGLFNEEKSVELAGKVSIEAAEIYMDTVAWIAESGTSLTVNNTKEAAFLSAFGKATRRALWPVVTLTFSLNIAVAEGAREIGENTEKIFEHLDELLKTFEGPECKNDFCVALKEFIFEDYRSSLDAESLLERANLIIGDALFELLQIPINSVNDAVNTLVQPLSKMLKYFVHVSSEAPGRLEIFSETYESLLRQIEVKEYLTDSVVNILDSLAKLLPEAARDETKEIARWTRLANIAFSLEIYFYGSLVDSSLPSQYKLDNQLLEISKVFLNETTTETLAEYFTNMIEHLPLEMQSVEDLQKWAINKSAGFLTALDKILSSITEEKTTPAMETIESLLYFASISVQSIVGVFESINGIQKLNLLLQK</sequence>
<dbReference type="Proteomes" id="UP000001307">
    <property type="component" value="Unassembled WGS sequence"/>
</dbReference>